<dbReference type="AlphaFoldDB" id="A0A2M4DE09"/>
<keyword evidence="1" id="KW-0732">Signal</keyword>
<organism evidence="2">
    <name type="scientific">Anopheles darlingi</name>
    <name type="common">Mosquito</name>
    <dbReference type="NCBI Taxonomy" id="43151"/>
    <lineage>
        <taxon>Eukaryota</taxon>
        <taxon>Metazoa</taxon>
        <taxon>Ecdysozoa</taxon>
        <taxon>Arthropoda</taxon>
        <taxon>Hexapoda</taxon>
        <taxon>Insecta</taxon>
        <taxon>Pterygota</taxon>
        <taxon>Neoptera</taxon>
        <taxon>Endopterygota</taxon>
        <taxon>Diptera</taxon>
        <taxon>Nematocera</taxon>
        <taxon>Culicoidea</taxon>
        <taxon>Culicidae</taxon>
        <taxon>Anophelinae</taxon>
        <taxon>Anopheles</taxon>
    </lineage>
</organism>
<evidence type="ECO:0000256" key="1">
    <source>
        <dbReference type="SAM" id="SignalP"/>
    </source>
</evidence>
<name>A0A2M4DE09_ANODA</name>
<accession>A0A2M4DE09</accession>
<reference evidence="2" key="1">
    <citation type="submission" date="2018-01" db="EMBL/GenBank/DDBJ databases">
        <title>An insight into the sialome of Amazonian anophelines.</title>
        <authorList>
            <person name="Ribeiro J.M."/>
            <person name="Scarpassa V."/>
            <person name="Calvo E."/>
        </authorList>
    </citation>
    <scope>NUCLEOTIDE SEQUENCE</scope>
</reference>
<feature type="signal peptide" evidence="1">
    <location>
        <begin position="1"/>
        <end position="24"/>
    </location>
</feature>
<proteinExistence type="predicted"/>
<protein>
    <submittedName>
        <fullName evidence="2">Putative secreted protein</fullName>
    </submittedName>
</protein>
<feature type="chain" id="PRO_5014766493" evidence="1">
    <location>
        <begin position="25"/>
        <end position="115"/>
    </location>
</feature>
<dbReference type="EMBL" id="GGFL01011619">
    <property type="protein sequence ID" value="MBW75797.1"/>
    <property type="molecule type" value="Transcribed_RNA"/>
</dbReference>
<sequence length="115" mass="12605">MPASADGMLLLLLLLVGMAPSTHSTAITASRSRDAIKTHDCPLLSQHQSPHQACHCTASPELEIHTLHQRCTGTWRMEAVHFGAPFCLLFPTRTLSCSLLTHSLSFSRVCQRPTN</sequence>
<evidence type="ECO:0000313" key="2">
    <source>
        <dbReference type="EMBL" id="MBW75797.1"/>
    </source>
</evidence>